<feature type="compositionally biased region" description="Polar residues" evidence="14">
    <location>
        <begin position="383"/>
        <end position="403"/>
    </location>
</feature>
<dbReference type="Gene3D" id="1.10.30.10">
    <property type="entry name" value="High mobility group box domain"/>
    <property type="match status" value="1"/>
</dbReference>
<keyword evidence="2" id="KW-1017">Isopeptide bond</keyword>
<feature type="compositionally biased region" description="Basic and acidic residues" evidence="14">
    <location>
        <begin position="154"/>
        <end position="170"/>
    </location>
</feature>
<keyword evidence="9 12" id="KW-0539">Nucleus</keyword>
<evidence type="ECO:0000256" key="12">
    <source>
        <dbReference type="PROSITE-ProRule" id="PRU00267"/>
    </source>
</evidence>
<keyword evidence="6" id="KW-0524">Neurogenesis</keyword>
<evidence type="ECO:0000256" key="2">
    <source>
        <dbReference type="ARBA" id="ARBA00022499"/>
    </source>
</evidence>
<feature type="compositionally biased region" description="Pro residues" evidence="14">
    <location>
        <begin position="417"/>
        <end position="438"/>
    </location>
</feature>
<keyword evidence="8 12" id="KW-0238">DNA-binding</keyword>
<dbReference type="PANTHER" id="PTHR46232">
    <property type="entry name" value="SMARCE1 REGULATOR OF CHROMATIN"/>
    <property type="match status" value="1"/>
</dbReference>
<keyword evidence="3" id="KW-0597">Phosphoprotein</keyword>
<dbReference type="GO" id="GO:0006325">
    <property type="term" value="P:chromatin organization"/>
    <property type="evidence" value="ECO:0007669"/>
    <property type="project" value="UniProtKB-KW"/>
</dbReference>
<evidence type="ECO:0000256" key="14">
    <source>
        <dbReference type="SAM" id="MobiDB-lite"/>
    </source>
</evidence>
<feature type="DNA-binding region" description="HMG box" evidence="12">
    <location>
        <begin position="64"/>
        <end position="136"/>
    </location>
</feature>
<evidence type="ECO:0000256" key="10">
    <source>
        <dbReference type="ARBA" id="ARBA00067740"/>
    </source>
</evidence>
<dbReference type="GO" id="GO:0016922">
    <property type="term" value="F:nuclear receptor binding"/>
    <property type="evidence" value="ECO:0007669"/>
    <property type="project" value="TreeGrafter"/>
</dbReference>
<dbReference type="Pfam" id="PF00505">
    <property type="entry name" value="HMG_box"/>
    <property type="match status" value="1"/>
</dbReference>
<keyword evidence="17" id="KW-1185">Reference proteome</keyword>
<dbReference type="SMART" id="SM00398">
    <property type="entry name" value="HMG"/>
    <property type="match status" value="1"/>
</dbReference>
<protein>
    <recommendedName>
        <fullName evidence="10">SWI/SNF-related matrix-associated actin-dependent regulator of chromatin subfamily E member 1</fullName>
    </recommendedName>
    <alternativeName>
        <fullName evidence="11">BRG1-associated factor 57</fullName>
    </alternativeName>
</protein>
<feature type="region of interest" description="Disordered" evidence="14">
    <location>
        <begin position="154"/>
        <end position="184"/>
    </location>
</feature>
<evidence type="ECO:0000256" key="9">
    <source>
        <dbReference type="ARBA" id="ARBA00023242"/>
    </source>
</evidence>
<dbReference type="FunFam" id="1.10.30.10:FF:000011">
    <property type="entry name" value="Putative SWI/SNF-related matrix-associated actin-dependent regulator of chromatin subfamily E member 1"/>
    <property type="match status" value="1"/>
</dbReference>
<feature type="coiled-coil region" evidence="13">
    <location>
        <begin position="226"/>
        <end position="260"/>
    </location>
</feature>
<sequence length="444" mass="48615">MSKRPSYAPPPPPAPTTQMPSTPGFVGYNPYSHLAYNNLRLGGSSGGSGRNSSGITVPKPPKPPDKPLMPYMRYSRKVSRKVWDQVKASNPDLKLWEIGKIIGGMWRDLTDEEKQDYLNEYEAEKIEYNDSLKAYHNSPAYLAYVNAKNRAEAAMEEESRQRQSRLDKGDSYMSIQPAEDPDDYDDGFSVKHAAAARFQRNHRLISDILSEIVVPDVRSVVTVGRMQVLKRQVQSLMVHQRKLEAELLQIEDRHQDKKRRFLETTDSFNTELKRLCGLKVEVDMEKLAAEMAAAEEAARKRAEERAKEAAEQAERAAKQQEEKQNNSEASAAGGNEENKDTPMETDDSSGAEPGSESKPVAGPPSDPPSSSSGKASPPPEPTGDSTPSSGSVPPSEDSNSLPAVSSEGPPATDAAPNQPPPPPPPPPSEEPVPPPALPPQQFNM</sequence>
<feature type="region of interest" description="Disordered" evidence="14">
    <location>
        <begin position="39"/>
        <end position="68"/>
    </location>
</feature>
<evidence type="ECO:0000256" key="1">
    <source>
        <dbReference type="ARBA" id="ARBA00022481"/>
    </source>
</evidence>
<comment type="caution">
    <text evidence="16">The sequence shown here is derived from an EMBL/GenBank/DDBJ whole genome shotgun (WGS) entry which is preliminary data.</text>
</comment>
<keyword evidence="7 13" id="KW-0175">Coiled coil</keyword>
<gene>
    <name evidence="16" type="ORF">WMY93_002384</name>
</gene>
<dbReference type="GO" id="GO:0045892">
    <property type="term" value="P:negative regulation of DNA-templated transcription"/>
    <property type="evidence" value="ECO:0007669"/>
    <property type="project" value="TreeGrafter"/>
</dbReference>
<keyword evidence="4" id="KW-0832">Ubl conjugation</keyword>
<evidence type="ECO:0000256" key="11">
    <source>
        <dbReference type="ARBA" id="ARBA00079499"/>
    </source>
</evidence>
<evidence type="ECO:0000256" key="5">
    <source>
        <dbReference type="ARBA" id="ARBA00022853"/>
    </source>
</evidence>
<dbReference type="GO" id="GO:0007399">
    <property type="term" value="P:nervous system development"/>
    <property type="evidence" value="ECO:0007669"/>
    <property type="project" value="UniProtKB-KW"/>
</dbReference>
<dbReference type="GO" id="GO:0016514">
    <property type="term" value="C:SWI/SNF complex"/>
    <property type="evidence" value="ECO:0007669"/>
    <property type="project" value="TreeGrafter"/>
</dbReference>
<evidence type="ECO:0000313" key="16">
    <source>
        <dbReference type="EMBL" id="KAK7939058.1"/>
    </source>
</evidence>
<feature type="region of interest" description="Disordered" evidence="14">
    <location>
        <begin position="1"/>
        <end position="25"/>
    </location>
</feature>
<dbReference type="CDD" id="cd21983">
    <property type="entry name" value="HMG-box_SMARCE1"/>
    <property type="match status" value="1"/>
</dbReference>
<evidence type="ECO:0000313" key="17">
    <source>
        <dbReference type="Proteomes" id="UP001460270"/>
    </source>
</evidence>
<evidence type="ECO:0000256" key="8">
    <source>
        <dbReference type="ARBA" id="ARBA00023125"/>
    </source>
</evidence>
<evidence type="ECO:0000256" key="6">
    <source>
        <dbReference type="ARBA" id="ARBA00022902"/>
    </source>
</evidence>
<evidence type="ECO:0000256" key="7">
    <source>
        <dbReference type="ARBA" id="ARBA00023054"/>
    </source>
</evidence>
<evidence type="ECO:0000256" key="13">
    <source>
        <dbReference type="SAM" id="Coils"/>
    </source>
</evidence>
<dbReference type="EMBL" id="JBBPFD010000002">
    <property type="protein sequence ID" value="KAK7939058.1"/>
    <property type="molecule type" value="Genomic_DNA"/>
</dbReference>
<proteinExistence type="predicted"/>
<feature type="domain" description="HMG box" evidence="15">
    <location>
        <begin position="64"/>
        <end position="136"/>
    </location>
</feature>
<keyword evidence="1" id="KW-0488">Methylation</keyword>
<reference evidence="17" key="1">
    <citation type="submission" date="2024-04" db="EMBL/GenBank/DDBJ databases">
        <title>Salinicola lusitanus LLJ914,a marine bacterium isolated from the Okinawa Trough.</title>
        <authorList>
            <person name="Li J."/>
        </authorList>
    </citation>
    <scope>NUCLEOTIDE SEQUENCE [LARGE SCALE GENOMIC DNA]</scope>
</reference>
<keyword evidence="5" id="KW-0156">Chromatin regulator</keyword>
<evidence type="ECO:0000259" key="15">
    <source>
        <dbReference type="PROSITE" id="PS50118"/>
    </source>
</evidence>
<evidence type="ECO:0000256" key="4">
    <source>
        <dbReference type="ARBA" id="ARBA00022843"/>
    </source>
</evidence>
<evidence type="ECO:0000256" key="3">
    <source>
        <dbReference type="ARBA" id="ARBA00022553"/>
    </source>
</evidence>
<dbReference type="GO" id="GO:0031492">
    <property type="term" value="F:nucleosomal DNA binding"/>
    <property type="evidence" value="ECO:0007669"/>
    <property type="project" value="TreeGrafter"/>
</dbReference>
<dbReference type="AlphaFoldDB" id="A0AAW0PV79"/>
<dbReference type="Proteomes" id="UP001460270">
    <property type="component" value="Unassembled WGS sequence"/>
</dbReference>
<feature type="region of interest" description="Disordered" evidence="14">
    <location>
        <begin position="299"/>
        <end position="444"/>
    </location>
</feature>
<dbReference type="PANTHER" id="PTHR46232:SF1">
    <property type="entry name" value="SWI_SNF-RELATED MATRIX-ASSOCIATED ACTIN-DEPENDENT REGULATOR OF CHROMATIN SUBFAMILY E MEMBER 1"/>
    <property type="match status" value="1"/>
</dbReference>
<dbReference type="InterPro" id="IPR036910">
    <property type="entry name" value="HMG_box_dom_sf"/>
</dbReference>
<dbReference type="InterPro" id="IPR009071">
    <property type="entry name" value="HMG_box_dom"/>
</dbReference>
<name>A0AAW0PV79_9GOBI</name>
<feature type="compositionally biased region" description="Basic and acidic residues" evidence="14">
    <location>
        <begin position="299"/>
        <end position="325"/>
    </location>
</feature>
<dbReference type="SUPFAM" id="SSF47095">
    <property type="entry name" value="HMG-box"/>
    <property type="match status" value="1"/>
</dbReference>
<organism evidence="16 17">
    <name type="scientific">Mugilogobius chulae</name>
    <name type="common">yellowstripe goby</name>
    <dbReference type="NCBI Taxonomy" id="88201"/>
    <lineage>
        <taxon>Eukaryota</taxon>
        <taxon>Metazoa</taxon>
        <taxon>Chordata</taxon>
        <taxon>Craniata</taxon>
        <taxon>Vertebrata</taxon>
        <taxon>Euteleostomi</taxon>
        <taxon>Actinopterygii</taxon>
        <taxon>Neopterygii</taxon>
        <taxon>Teleostei</taxon>
        <taxon>Neoteleostei</taxon>
        <taxon>Acanthomorphata</taxon>
        <taxon>Gobiaria</taxon>
        <taxon>Gobiiformes</taxon>
        <taxon>Gobioidei</taxon>
        <taxon>Gobiidae</taxon>
        <taxon>Gobionellinae</taxon>
        <taxon>Mugilogobius</taxon>
    </lineage>
</organism>
<accession>A0AAW0PV79</accession>
<dbReference type="PROSITE" id="PS50118">
    <property type="entry name" value="HMG_BOX_2"/>
    <property type="match status" value="1"/>
</dbReference>